<sequence length="253" mass="28736">MMLLSYPILKNPVNLEAAQLLIKDESTYKIVLQELLPSASPKRAGSLVLAEKPKERISIVKTISFNDYYKTCDKKISIVGKPSKEITSRWCKTTEQNKQPTTKNVEVKCEERKKSVGKNCELLEIPISWDSITNGSSSIGSIDCNGSRKFVLSKWQTARKKVMVQDSSDPYDEGTVVYPSPTELSVDHEIEGKPGFYELPQEWPEESLPDEHDSKESWEEEVDNLVTWSNGLDEESLNYESYENVENYENVGN</sequence>
<reference evidence="2 3" key="1">
    <citation type="submission" date="2024-08" db="EMBL/GenBank/DDBJ databases">
        <title>The draft genome of Apodemus speciosus.</title>
        <authorList>
            <person name="Nabeshima K."/>
            <person name="Suzuki S."/>
            <person name="Onuma M."/>
        </authorList>
    </citation>
    <scope>NUCLEOTIDE SEQUENCE [LARGE SCALE GENOMIC DNA]</scope>
    <source>
        <strain evidence="2">IB14-021</strain>
    </source>
</reference>
<organism evidence="2 3">
    <name type="scientific">Apodemus speciosus</name>
    <name type="common">Large Japanese field mouse</name>
    <dbReference type="NCBI Taxonomy" id="105296"/>
    <lineage>
        <taxon>Eukaryota</taxon>
        <taxon>Metazoa</taxon>
        <taxon>Chordata</taxon>
        <taxon>Craniata</taxon>
        <taxon>Vertebrata</taxon>
        <taxon>Euteleostomi</taxon>
        <taxon>Mammalia</taxon>
        <taxon>Eutheria</taxon>
        <taxon>Euarchontoglires</taxon>
        <taxon>Glires</taxon>
        <taxon>Rodentia</taxon>
        <taxon>Myomorpha</taxon>
        <taxon>Muroidea</taxon>
        <taxon>Muridae</taxon>
        <taxon>Murinae</taxon>
        <taxon>Apodemus</taxon>
    </lineage>
</organism>
<evidence type="ECO:0000313" key="3">
    <source>
        <dbReference type="Proteomes" id="UP001623349"/>
    </source>
</evidence>
<gene>
    <name evidence="2" type="ORF">APTSU1_000390000</name>
</gene>
<evidence type="ECO:0000313" key="2">
    <source>
        <dbReference type="EMBL" id="GAB1288670.1"/>
    </source>
</evidence>
<protein>
    <submittedName>
        <fullName evidence="2">Ube2u protein</fullName>
    </submittedName>
</protein>
<keyword evidence="3" id="KW-1185">Reference proteome</keyword>
<dbReference type="EMBL" id="BAAFST010000004">
    <property type="protein sequence ID" value="GAB1288670.1"/>
    <property type="molecule type" value="Genomic_DNA"/>
</dbReference>
<feature type="region of interest" description="Disordered" evidence="1">
    <location>
        <begin position="202"/>
        <end position="222"/>
    </location>
</feature>
<accession>A0ABQ0ENP3</accession>
<dbReference type="Proteomes" id="UP001623349">
    <property type="component" value="Unassembled WGS sequence"/>
</dbReference>
<proteinExistence type="predicted"/>
<name>A0ABQ0ENP3_APOSI</name>
<evidence type="ECO:0000256" key="1">
    <source>
        <dbReference type="SAM" id="MobiDB-lite"/>
    </source>
</evidence>
<comment type="caution">
    <text evidence="2">The sequence shown here is derived from an EMBL/GenBank/DDBJ whole genome shotgun (WGS) entry which is preliminary data.</text>
</comment>